<dbReference type="EMBL" id="BAAFSF010000002">
    <property type="protein sequence ID" value="GAB1251891.1"/>
    <property type="molecule type" value="Genomic_DNA"/>
</dbReference>
<dbReference type="PANTHER" id="PTHR30558:SF3">
    <property type="entry name" value="BIOPOLYMER TRANSPORT PROTEIN EXBD-RELATED"/>
    <property type="match status" value="1"/>
</dbReference>
<evidence type="ECO:0000256" key="1">
    <source>
        <dbReference type="ARBA" id="ARBA00004162"/>
    </source>
</evidence>
<dbReference type="PANTHER" id="PTHR30558">
    <property type="entry name" value="EXBD MEMBRANE COMPONENT OF PMF-DRIVEN MACROMOLECULE IMPORT SYSTEM"/>
    <property type="match status" value="1"/>
</dbReference>
<proteinExistence type="inferred from homology"/>
<keyword evidence="7" id="KW-0813">Transport</keyword>
<keyword evidence="5" id="KW-1133">Transmembrane helix</keyword>
<evidence type="ECO:0000256" key="6">
    <source>
        <dbReference type="ARBA" id="ARBA00023136"/>
    </source>
</evidence>
<keyword evidence="7" id="KW-0653">Protein transport</keyword>
<dbReference type="RefSeq" id="WP_411915708.1">
    <property type="nucleotide sequence ID" value="NZ_BAAFSF010000002.1"/>
</dbReference>
<organism evidence="8 9">
    <name type="scientific">Porphyromonas miyakawae</name>
    <dbReference type="NCBI Taxonomy" id="3137470"/>
    <lineage>
        <taxon>Bacteria</taxon>
        <taxon>Pseudomonadati</taxon>
        <taxon>Bacteroidota</taxon>
        <taxon>Bacteroidia</taxon>
        <taxon>Bacteroidales</taxon>
        <taxon>Porphyromonadaceae</taxon>
        <taxon>Porphyromonas</taxon>
    </lineage>
</organism>
<comment type="subcellular location">
    <subcellularLocation>
        <location evidence="1">Cell membrane</location>
        <topology evidence="1">Single-pass membrane protein</topology>
    </subcellularLocation>
    <subcellularLocation>
        <location evidence="7">Cell membrane</location>
        <topology evidence="7">Single-pass type II membrane protein</topology>
    </subcellularLocation>
</comment>
<keyword evidence="4 7" id="KW-0812">Transmembrane</keyword>
<keyword evidence="3" id="KW-1003">Cell membrane</keyword>
<evidence type="ECO:0000256" key="3">
    <source>
        <dbReference type="ARBA" id="ARBA00022475"/>
    </source>
</evidence>
<evidence type="ECO:0000256" key="4">
    <source>
        <dbReference type="ARBA" id="ARBA00022692"/>
    </source>
</evidence>
<comment type="caution">
    <text evidence="8">The sequence shown here is derived from an EMBL/GenBank/DDBJ whole genome shotgun (WGS) entry which is preliminary data.</text>
</comment>
<gene>
    <name evidence="8" type="ORF">Tsumi_09960</name>
</gene>
<evidence type="ECO:0000313" key="8">
    <source>
        <dbReference type="EMBL" id="GAB1251891.1"/>
    </source>
</evidence>
<evidence type="ECO:0000256" key="2">
    <source>
        <dbReference type="ARBA" id="ARBA00005811"/>
    </source>
</evidence>
<sequence length="203" mass="23085">MARSKRKVPAINGSSTADIAFILLIFFLITTSMDTDKGLKRRLPPLSPKEEQQNDIEINNRNVLQLLVNRNDQIAVLRTSSAGESISMIPLQELKDHVKEFIVNPANSENLPEKEVREIPGLGNVETTTSSYAISLKSEVETSYQMYINVQNELLKAYNEVWNETALKHFSRRYDDLPAAQQKMVVDIYPMHISEMPLSDLKH</sequence>
<comment type="similarity">
    <text evidence="2 7">Belongs to the ExbD/TolR family.</text>
</comment>
<dbReference type="Proteomes" id="UP001628220">
    <property type="component" value="Unassembled WGS sequence"/>
</dbReference>
<name>A0ABQ0E2I0_9PORP</name>
<evidence type="ECO:0000256" key="7">
    <source>
        <dbReference type="RuleBase" id="RU003879"/>
    </source>
</evidence>
<evidence type="ECO:0000256" key="5">
    <source>
        <dbReference type="ARBA" id="ARBA00022989"/>
    </source>
</evidence>
<evidence type="ECO:0000313" key="9">
    <source>
        <dbReference type="Proteomes" id="UP001628220"/>
    </source>
</evidence>
<keyword evidence="6" id="KW-0472">Membrane</keyword>
<dbReference type="InterPro" id="IPR003400">
    <property type="entry name" value="ExbD"/>
</dbReference>
<keyword evidence="9" id="KW-1185">Reference proteome</keyword>
<dbReference type="Pfam" id="PF02472">
    <property type="entry name" value="ExbD"/>
    <property type="match status" value="1"/>
</dbReference>
<protein>
    <submittedName>
        <fullName evidence="8">Biopolymer transporter ExbD</fullName>
    </submittedName>
</protein>
<reference evidence="8 9" key="1">
    <citation type="journal article" date="2025" name="Int. J. Syst. Evol. Microbiol.">
        <title>Desulfovibrio falkowii sp. nov., Porphyromonas miyakawae sp. nov., Mediterraneibacter flintii sp. nov. and Owariibacterium komagatae gen. nov., sp. nov., isolated from human faeces.</title>
        <authorList>
            <person name="Hamaguchi T."/>
            <person name="Ohara M."/>
            <person name="Hisatomi A."/>
            <person name="Sekiguchi K."/>
            <person name="Takeda J.I."/>
            <person name="Ueyama J."/>
            <person name="Ito M."/>
            <person name="Nishiwaki H."/>
            <person name="Ogi T."/>
            <person name="Hirayama M."/>
            <person name="Ohkuma M."/>
            <person name="Sakamoto M."/>
            <person name="Ohno K."/>
        </authorList>
    </citation>
    <scope>NUCLEOTIDE SEQUENCE [LARGE SCALE GENOMIC DNA]</scope>
    <source>
        <strain evidence="8 9">13CB11C</strain>
    </source>
</reference>
<accession>A0ABQ0E2I0</accession>